<dbReference type="EMBL" id="GBXM01036659">
    <property type="protein sequence ID" value="JAH71918.1"/>
    <property type="molecule type" value="Transcribed_RNA"/>
</dbReference>
<reference evidence="2" key="1">
    <citation type="submission" date="2014-11" db="EMBL/GenBank/DDBJ databases">
        <authorList>
            <person name="Amaro Gonzalez C."/>
        </authorList>
    </citation>
    <scope>NUCLEOTIDE SEQUENCE</scope>
</reference>
<name>A0A0E9V3U6_ANGAN</name>
<evidence type="ECO:0000313" key="2">
    <source>
        <dbReference type="EMBL" id="JAH71918.1"/>
    </source>
</evidence>
<sequence length="70" mass="8120">MNMRSDRLRQRPRDKPHRRLQSSTMTSLSLYLDKRNPSELCLRRAPLALGKPSLCRSSFWTGQKKSQSGC</sequence>
<proteinExistence type="predicted"/>
<feature type="region of interest" description="Disordered" evidence="1">
    <location>
        <begin position="1"/>
        <end position="29"/>
    </location>
</feature>
<evidence type="ECO:0000256" key="1">
    <source>
        <dbReference type="SAM" id="MobiDB-lite"/>
    </source>
</evidence>
<accession>A0A0E9V3U6</accession>
<feature type="compositionally biased region" description="Basic and acidic residues" evidence="1">
    <location>
        <begin position="1"/>
        <end position="13"/>
    </location>
</feature>
<reference evidence="2" key="2">
    <citation type="journal article" date="2015" name="Fish Shellfish Immunol.">
        <title>Early steps in the European eel (Anguilla anguilla)-Vibrio vulnificus interaction in the gills: Role of the RtxA13 toxin.</title>
        <authorList>
            <person name="Callol A."/>
            <person name="Pajuelo D."/>
            <person name="Ebbesson L."/>
            <person name="Teles M."/>
            <person name="MacKenzie S."/>
            <person name="Amaro C."/>
        </authorList>
    </citation>
    <scope>NUCLEOTIDE SEQUENCE</scope>
</reference>
<organism evidence="2">
    <name type="scientific">Anguilla anguilla</name>
    <name type="common">European freshwater eel</name>
    <name type="synonym">Muraena anguilla</name>
    <dbReference type="NCBI Taxonomy" id="7936"/>
    <lineage>
        <taxon>Eukaryota</taxon>
        <taxon>Metazoa</taxon>
        <taxon>Chordata</taxon>
        <taxon>Craniata</taxon>
        <taxon>Vertebrata</taxon>
        <taxon>Euteleostomi</taxon>
        <taxon>Actinopterygii</taxon>
        <taxon>Neopterygii</taxon>
        <taxon>Teleostei</taxon>
        <taxon>Anguilliformes</taxon>
        <taxon>Anguillidae</taxon>
        <taxon>Anguilla</taxon>
    </lineage>
</organism>
<dbReference type="AlphaFoldDB" id="A0A0E9V3U6"/>
<protein>
    <submittedName>
        <fullName evidence="2">Uncharacterized protein</fullName>
    </submittedName>
</protein>